<keyword evidence="2" id="KW-1185">Reference proteome</keyword>
<gene>
    <name evidence="1" type="ORF">AB4Y32_35005</name>
</gene>
<sequence>MYTDWRSAHGSGGGSGDGWHGECQWRLRRNCALSPRQSVAAIGVLIGLVVATALFFGIFLRLWLVLPFAALCAAAIVSSFVCYARHATDGETVTLDSLTLVVEADDGATHRVYRMRPGWLRVIVDSGHGTDVSVYLCERNRRIEIGREISAVSRLEFATQLRLELARGASEG</sequence>
<comment type="caution">
    <text evidence="1">The sequence shown here is derived from an EMBL/GenBank/DDBJ whole genome shotgun (WGS) entry which is preliminary data.</text>
</comment>
<reference evidence="1" key="1">
    <citation type="submission" date="2024-07" db="EMBL/GenBank/DDBJ databases">
        <title>A survey of Mimosa microsymbionts across Brazilian biomes reveals a high diversity of Paraburkholderia nodulating endemic species, but also that Cupriavidus is common as a symbiont of widespread species.</title>
        <authorList>
            <person name="Rouws L."/>
            <person name="Barauna A."/>
            <person name="Beukes C."/>
            <person name="Rouws J.R.C."/>
            <person name="De Faria S.M."/>
            <person name="Gross E."/>
            <person name="Bueno Dos Reis Junior F."/>
            <person name="Simon M.F."/>
            <person name="Maluk M."/>
            <person name="Odee D.W."/>
            <person name="Kenicer G."/>
            <person name="Young J.P.W."/>
            <person name="Reis V.M."/>
            <person name="Zilli J."/>
            <person name="James E.K."/>
        </authorList>
    </citation>
    <scope>NUCLEOTIDE SEQUENCE</scope>
    <source>
        <strain evidence="1">EG181B</strain>
    </source>
</reference>
<dbReference type="Proteomes" id="UP001558850">
    <property type="component" value="Unassembled WGS sequence"/>
</dbReference>
<protein>
    <submittedName>
        <fullName evidence="1">DUF2244 domain-containing protein</fullName>
    </submittedName>
</protein>
<dbReference type="EMBL" id="JBFRCH010000040">
    <property type="protein sequence ID" value="MEX3936906.1"/>
    <property type="molecule type" value="Genomic_DNA"/>
</dbReference>
<evidence type="ECO:0000313" key="1">
    <source>
        <dbReference type="EMBL" id="MEX3936906.1"/>
    </source>
</evidence>
<name>A0ACC6UB82_9BURK</name>
<organism evidence="1 2">
    <name type="scientific">Paraburkholderia phymatum</name>
    <dbReference type="NCBI Taxonomy" id="148447"/>
    <lineage>
        <taxon>Bacteria</taxon>
        <taxon>Pseudomonadati</taxon>
        <taxon>Pseudomonadota</taxon>
        <taxon>Betaproteobacteria</taxon>
        <taxon>Burkholderiales</taxon>
        <taxon>Burkholderiaceae</taxon>
        <taxon>Paraburkholderia</taxon>
    </lineage>
</organism>
<evidence type="ECO:0000313" key="2">
    <source>
        <dbReference type="Proteomes" id="UP001558850"/>
    </source>
</evidence>
<accession>A0ACC6UB82</accession>
<proteinExistence type="predicted"/>